<comment type="caution">
    <text evidence="2">The sequence shown here is derived from an EMBL/GenBank/DDBJ whole genome shotgun (WGS) entry which is preliminary data.</text>
</comment>
<dbReference type="Proteomes" id="UP001162131">
    <property type="component" value="Unassembled WGS sequence"/>
</dbReference>
<sequence length="177" mass="19372">MKFVVLIVLFAFGAQSFENPAESGLAADTTLVNPFKAVGNFTLGVAQGLQSKLTPLSACYNNTAKLHPAFEAVSQMVVKCAFFNFTACNDVPAVLTLFNTQFETVSNSCKLPILIEKIEALSDPQTFSEIMVRYFTHKSAISTDLDQMTNAFKNKQYIIAGQNFGAIVRMMLSFTVS</sequence>
<keyword evidence="1" id="KW-0732">Signal</keyword>
<dbReference type="AlphaFoldDB" id="A0AAU9JYQ3"/>
<reference evidence="2" key="1">
    <citation type="submission" date="2021-09" db="EMBL/GenBank/DDBJ databases">
        <authorList>
            <consortium name="AG Swart"/>
            <person name="Singh M."/>
            <person name="Singh A."/>
            <person name="Seah K."/>
            <person name="Emmerich C."/>
        </authorList>
    </citation>
    <scope>NUCLEOTIDE SEQUENCE</scope>
    <source>
        <strain evidence="2">ATCC30299</strain>
    </source>
</reference>
<organism evidence="2 3">
    <name type="scientific">Blepharisma stoltei</name>
    <dbReference type="NCBI Taxonomy" id="1481888"/>
    <lineage>
        <taxon>Eukaryota</taxon>
        <taxon>Sar</taxon>
        <taxon>Alveolata</taxon>
        <taxon>Ciliophora</taxon>
        <taxon>Postciliodesmatophora</taxon>
        <taxon>Heterotrichea</taxon>
        <taxon>Heterotrichida</taxon>
        <taxon>Blepharismidae</taxon>
        <taxon>Blepharisma</taxon>
    </lineage>
</organism>
<accession>A0AAU9JYQ3</accession>
<dbReference type="EMBL" id="CAJZBQ010000053">
    <property type="protein sequence ID" value="CAG9331114.1"/>
    <property type="molecule type" value="Genomic_DNA"/>
</dbReference>
<evidence type="ECO:0000313" key="3">
    <source>
        <dbReference type="Proteomes" id="UP001162131"/>
    </source>
</evidence>
<feature type="chain" id="PRO_5043919606" evidence="1">
    <location>
        <begin position="17"/>
        <end position="177"/>
    </location>
</feature>
<keyword evidence="3" id="KW-1185">Reference proteome</keyword>
<feature type="signal peptide" evidence="1">
    <location>
        <begin position="1"/>
        <end position="16"/>
    </location>
</feature>
<name>A0AAU9JYQ3_9CILI</name>
<gene>
    <name evidence="2" type="ORF">BSTOLATCC_MIC53193</name>
</gene>
<protein>
    <submittedName>
        <fullName evidence="2">Uncharacterized protein</fullName>
    </submittedName>
</protein>
<evidence type="ECO:0000256" key="1">
    <source>
        <dbReference type="SAM" id="SignalP"/>
    </source>
</evidence>
<evidence type="ECO:0000313" key="2">
    <source>
        <dbReference type="EMBL" id="CAG9331114.1"/>
    </source>
</evidence>
<proteinExistence type="predicted"/>